<gene>
    <name evidence="1" type="ORF">HUJ06_019649</name>
</gene>
<protein>
    <submittedName>
        <fullName evidence="1">Uncharacterized protein</fullName>
    </submittedName>
</protein>
<accession>A0A822XDC3</accession>
<dbReference type="AlphaFoldDB" id="A0A822XDC3"/>
<reference evidence="1 2" key="1">
    <citation type="journal article" date="2020" name="Mol. Biol. Evol.">
        <title>Distinct Expression and Methylation Patterns for Genes with Different Fates following a Single Whole-Genome Duplication in Flowering Plants.</title>
        <authorList>
            <person name="Shi T."/>
            <person name="Rahmani R.S."/>
            <person name="Gugger P.F."/>
            <person name="Wang M."/>
            <person name="Li H."/>
            <person name="Zhang Y."/>
            <person name="Li Z."/>
            <person name="Wang Q."/>
            <person name="Van de Peer Y."/>
            <person name="Marchal K."/>
            <person name="Chen J."/>
        </authorList>
    </citation>
    <scope>NUCLEOTIDE SEQUENCE [LARGE SCALE GENOMIC DNA]</scope>
    <source>
        <tissue evidence="1">Leaf</tissue>
    </source>
</reference>
<keyword evidence="2" id="KW-1185">Reference proteome</keyword>
<name>A0A822XDC3_NELNU</name>
<proteinExistence type="predicted"/>
<organism evidence="1 2">
    <name type="scientific">Nelumbo nucifera</name>
    <name type="common">Sacred lotus</name>
    <dbReference type="NCBI Taxonomy" id="4432"/>
    <lineage>
        <taxon>Eukaryota</taxon>
        <taxon>Viridiplantae</taxon>
        <taxon>Streptophyta</taxon>
        <taxon>Embryophyta</taxon>
        <taxon>Tracheophyta</taxon>
        <taxon>Spermatophyta</taxon>
        <taxon>Magnoliopsida</taxon>
        <taxon>Proteales</taxon>
        <taxon>Nelumbonaceae</taxon>
        <taxon>Nelumbo</taxon>
    </lineage>
</organism>
<evidence type="ECO:0000313" key="1">
    <source>
        <dbReference type="EMBL" id="DAD18187.1"/>
    </source>
</evidence>
<dbReference type="EMBL" id="DUZY01000001">
    <property type="protein sequence ID" value="DAD18187.1"/>
    <property type="molecule type" value="Genomic_DNA"/>
</dbReference>
<evidence type="ECO:0000313" key="2">
    <source>
        <dbReference type="Proteomes" id="UP000607653"/>
    </source>
</evidence>
<sequence length="99" mass="11189">MLSSKPVYIFHYIMQSNVRKEEKNKPYPPCVVCRGSGRVKCCHCQGRGLFLVLSLSYTHGCTQELTQAHVWISAHATCACTHTQFKLSTFCDPCNPHNN</sequence>
<comment type="caution">
    <text evidence="1">The sequence shown here is derived from an EMBL/GenBank/DDBJ whole genome shotgun (WGS) entry which is preliminary data.</text>
</comment>
<dbReference type="Proteomes" id="UP000607653">
    <property type="component" value="Unassembled WGS sequence"/>
</dbReference>